<comment type="similarity">
    <text evidence="5">Belongs to the TDD superfamily. DTWD2 family.</text>
</comment>
<comment type="caution">
    <text evidence="7">The sequence shown here is derived from an EMBL/GenBank/DDBJ whole genome shotgun (WGS) entry which is preliminary data.</text>
</comment>
<keyword evidence="3" id="KW-0949">S-adenosyl-L-methionine</keyword>
<accession>A0A2S9V7Y4</accession>
<dbReference type="PANTHER" id="PTHR21392:SF0">
    <property type="entry name" value="TRNA-URIDINE AMINOCARBOXYPROPYLTRANSFERASE 2"/>
    <property type="match status" value="1"/>
</dbReference>
<dbReference type="PANTHER" id="PTHR21392">
    <property type="entry name" value="TRNA-URIDINE AMINOCARBOXYPROPYLTRANSFERASE 2"/>
    <property type="match status" value="1"/>
</dbReference>
<dbReference type="Proteomes" id="UP000238949">
    <property type="component" value="Unassembled WGS sequence"/>
</dbReference>
<dbReference type="InterPro" id="IPR005636">
    <property type="entry name" value="DTW"/>
</dbReference>
<evidence type="ECO:0000259" key="6">
    <source>
        <dbReference type="SMART" id="SM01144"/>
    </source>
</evidence>
<proteinExistence type="inferred from homology"/>
<evidence type="ECO:0000256" key="5">
    <source>
        <dbReference type="ARBA" id="ARBA00034489"/>
    </source>
</evidence>
<feature type="domain" description="DTW" evidence="6">
    <location>
        <begin position="1"/>
        <end position="190"/>
    </location>
</feature>
<keyword evidence="8" id="KW-1185">Reference proteome</keyword>
<gene>
    <name evidence="7" type="ORF">C6Y40_15930</name>
</gene>
<sequence length="193" mass="22010">MRKRCPKCSYPVQTCLCHAVHPITNYTEVIIMQHPKESVHAKNTVRLLSLALSNITVVTGKLAGDFTELEQYLAANPAPTAVFYPAEHSTELLTGAENASARIKRAIFIDASWKQAFGIWQSNAWLNRYPFYKLPLHQRGQYSIRNSDLDYSFSTLEAVAYTLESVEQLDPAPLLSLLNTFTSQWQRFLPRRY</sequence>
<dbReference type="EC" id="2.5.1.25" evidence="1"/>
<dbReference type="GO" id="GO:0016432">
    <property type="term" value="F:tRNA-uridine aminocarboxypropyltransferase activity"/>
    <property type="evidence" value="ECO:0007669"/>
    <property type="project" value="UniProtKB-EC"/>
</dbReference>
<name>A0A2S9V7Y4_9ALTE</name>
<protein>
    <recommendedName>
        <fullName evidence="1">tRNA-uridine aminocarboxypropyltransferase</fullName>
        <ecNumber evidence="1">2.5.1.25</ecNumber>
    </recommendedName>
</protein>
<dbReference type="SMART" id="SM01144">
    <property type="entry name" value="DTW"/>
    <property type="match status" value="1"/>
</dbReference>
<reference evidence="8" key="1">
    <citation type="journal article" date="2020" name="Int. J. Syst. Evol. Microbiol.">
        <title>Alteromonas alba sp. nov., a marine bacterium isolated from the seawater of the West Pacific Ocean.</title>
        <authorList>
            <person name="Sun C."/>
            <person name="Wu Y.-H."/>
            <person name="Xamxidin M."/>
            <person name="Cheng H."/>
            <person name="Xu X.-W."/>
        </authorList>
    </citation>
    <scope>NUCLEOTIDE SEQUENCE [LARGE SCALE GENOMIC DNA]</scope>
    <source>
        <strain evidence="8">190</strain>
    </source>
</reference>
<dbReference type="InterPro" id="IPR039262">
    <property type="entry name" value="DTWD2/TAPT"/>
</dbReference>
<keyword evidence="4" id="KW-0819">tRNA processing</keyword>
<dbReference type="RefSeq" id="WP_105935416.1">
    <property type="nucleotide sequence ID" value="NZ_PVNP01000182.1"/>
</dbReference>
<dbReference type="EMBL" id="PVNP01000182">
    <property type="protein sequence ID" value="PRO72548.1"/>
    <property type="molecule type" value="Genomic_DNA"/>
</dbReference>
<evidence type="ECO:0000256" key="1">
    <source>
        <dbReference type="ARBA" id="ARBA00012386"/>
    </source>
</evidence>
<keyword evidence="2" id="KW-0808">Transferase</keyword>
<dbReference type="GO" id="GO:0008033">
    <property type="term" value="P:tRNA processing"/>
    <property type="evidence" value="ECO:0007669"/>
    <property type="project" value="UniProtKB-KW"/>
</dbReference>
<evidence type="ECO:0000313" key="7">
    <source>
        <dbReference type="EMBL" id="PRO72548.1"/>
    </source>
</evidence>
<dbReference type="AlphaFoldDB" id="A0A2S9V7Y4"/>
<evidence type="ECO:0000256" key="3">
    <source>
        <dbReference type="ARBA" id="ARBA00022691"/>
    </source>
</evidence>
<dbReference type="Pfam" id="PF03942">
    <property type="entry name" value="DTW"/>
    <property type="match status" value="1"/>
</dbReference>
<dbReference type="OrthoDB" id="268835at2"/>
<organism evidence="7 8">
    <name type="scientific">Alteromonas alba</name>
    <dbReference type="NCBI Taxonomy" id="2079529"/>
    <lineage>
        <taxon>Bacteria</taxon>
        <taxon>Pseudomonadati</taxon>
        <taxon>Pseudomonadota</taxon>
        <taxon>Gammaproteobacteria</taxon>
        <taxon>Alteromonadales</taxon>
        <taxon>Alteromonadaceae</taxon>
        <taxon>Alteromonas/Salinimonas group</taxon>
        <taxon>Alteromonas</taxon>
    </lineage>
</organism>
<evidence type="ECO:0000256" key="4">
    <source>
        <dbReference type="ARBA" id="ARBA00022694"/>
    </source>
</evidence>
<evidence type="ECO:0000256" key="2">
    <source>
        <dbReference type="ARBA" id="ARBA00022679"/>
    </source>
</evidence>
<evidence type="ECO:0000313" key="8">
    <source>
        <dbReference type="Proteomes" id="UP000238949"/>
    </source>
</evidence>